<dbReference type="PANTHER" id="PTHR19918:SF8">
    <property type="entry name" value="FI02843P"/>
    <property type="match status" value="1"/>
</dbReference>
<gene>
    <name evidence="8" type="ORF">EZV62_027912</name>
</gene>
<keyword evidence="5" id="KW-0131">Cell cycle</keyword>
<dbReference type="EMBL" id="VAHF01000064">
    <property type="protein sequence ID" value="TXG46588.1"/>
    <property type="molecule type" value="Genomic_DNA"/>
</dbReference>
<dbReference type="SMART" id="SM00320">
    <property type="entry name" value="WD40"/>
    <property type="match status" value="1"/>
</dbReference>
<dbReference type="GO" id="GO:0005680">
    <property type="term" value="C:anaphase-promoting complex"/>
    <property type="evidence" value="ECO:0007669"/>
    <property type="project" value="TreeGrafter"/>
</dbReference>
<dbReference type="GO" id="GO:0051301">
    <property type="term" value="P:cell division"/>
    <property type="evidence" value="ECO:0007669"/>
    <property type="project" value="UniProtKB-KW"/>
</dbReference>
<organism evidence="8 9">
    <name type="scientific">Acer yangbiense</name>
    <dbReference type="NCBI Taxonomy" id="1000413"/>
    <lineage>
        <taxon>Eukaryota</taxon>
        <taxon>Viridiplantae</taxon>
        <taxon>Streptophyta</taxon>
        <taxon>Embryophyta</taxon>
        <taxon>Tracheophyta</taxon>
        <taxon>Spermatophyta</taxon>
        <taxon>Magnoliopsida</taxon>
        <taxon>eudicotyledons</taxon>
        <taxon>Gunneridae</taxon>
        <taxon>Pentapetalae</taxon>
        <taxon>rosids</taxon>
        <taxon>malvids</taxon>
        <taxon>Sapindales</taxon>
        <taxon>Sapindaceae</taxon>
        <taxon>Hippocastanoideae</taxon>
        <taxon>Acereae</taxon>
        <taxon>Acer</taxon>
    </lineage>
</organism>
<evidence type="ECO:0000256" key="5">
    <source>
        <dbReference type="ARBA" id="ARBA00023306"/>
    </source>
</evidence>
<evidence type="ECO:0000256" key="1">
    <source>
        <dbReference type="ARBA" id="ARBA00022574"/>
    </source>
</evidence>
<proteinExistence type="predicted"/>
<dbReference type="PANTHER" id="PTHR19918">
    <property type="entry name" value="CELL DIVISION CYCLE 20 CDC20 FIZZY -RELATED"/>
    <property type="match status" value="1"/>
</dbReference>
<comment type="caution">
    <text evidence="8">The sequence shown here is derived from an EMBL/GenBank/DDBJ whole genome shotgun (WGS) entry which is preliminary data.</text>
</comment>
<keyword evidence="9" id="KW-1185">Reference proteome</keyword>
<dbReference type="GO" id="GO:1990757">
    <property type="term" value="F:ubiquitin ligase activator activity"/>
    <property type="evidence" value="ECO:0007669"/>
    <property type="project" value="TreeGrafter"/>
</dbReference>
<comment type="function">
    <text evidence="6">Component of the anaphase promoting complex/cyclosome (APC/C), a cell cycle-regulated E3 ubiquitin-protein ligase complex that controls progression through mitosis and the G1 phase of the cell cycle.</text>
</comment>
<dbReference type="Gene3D" id="2.130.10.10">
    <property type="entry name" value="YVTN repeat-like/Quinoprotein amine dehydrogenase"/>
    <property type="match status" value="1"/>
</dbReference>
<dbReference type="PROSITE" id="PS50082">
    <property type="entry name" value="WD_REPEATS_2"/>
    <property type="match status" value="1"/>
</dbReference>
<feature type="repeat" description="WD" evidence="7">
    <location>
        <begin position="153"/>
        <end position="178"/>
    </location>
</feature>
<dbReference type="OrthoDB" id="10263272at2759"/>
<evidence type="ECO:0000256" key="3">
    <source>
        <dbReference type="ARBA" id="ARBA00022737"/>
    </source>
</evidence>
<dbReference type="InterPro" id="IPR033010">
    <property type="entry name" value="Cdc20/Fizzy"/>
</dbReference>
<reference evidence="9" key="1">
    <citation type="journal article" date="2019" name="Gigascience">
        <title>De novo genome assembly of the endangered Acer yangbiense, a plant species with extremely small populations endemic to Yunnan Province, China.</title>
        <authorList>
            <person name="Yang J."/>
            <person name="Wariss H.M."/>
            <person name="Tao L."/>
            <person name="Zhang R."/>
            <person name="Yun Q."/>
            <person name="Hollingsworth P."/>
            <person name="Dao Z."/>
            <person name="Luo G."/>
            <person name="Guo H."/>
            <person name="Ma Y."/>
            <person name="Sun W."/>
        </authorList>
    </citation>
    <scope>NUCLEOTIDE SEQUENCE [LARGE SCALE GENOMIC DNA]</scope>
    <source>
        <strain evidence="9">cv. Malutang</strain>
    </source>
</reference>
<keyword evidence="4" id="KW-0498">Mitosis</keyword>
<dbReference type="InterPro" id="IPR001680">
    <property type="entry name" value="WD40_rpt"/>
</dbReference>
<evidence type="ECO:0000256" key="7">
    <source>
        <dbReference type="PROSITE-ProRule" id="PRU00221"/>
    </source>
</evidence>
<evidence type="ECO:0000313" key="8">
    <source>
        <dbReference type="EMBL" id="TXG46588.1"/>
    </source>
</evidence>
<dbReference type="GO" id="GO:0016567">
    <property type="term" value="P:protein ubiquitination"/>
    <property type="evidence" value="ECO:0007669"/>
    <property type="project" value="UniProtKB-UniPathway"/>
</dbReference>
<dbReference type="Proteomes" id="UP000323000">
    <property type="component" value="Unassembled WGS sequence"/>
</dbReference>
<sequence length="398" mass="45121">MDLDYAHYMVMNEAAKKKKGIPEKPIATSLRPQRTLYATGLVDDYYLNMLDWGSTNVLAMAVRSRVYFWNASNNSSPQLDTIGDELVTSLSWAPDGRHIAVLELLEVDTNQSVLTGMEQQPHPHNMSYGWVVINNDVRVREHVVETYRVTHEVCGLKWSPSGEQLASGGNDKLLHIWDRRISMASATPWLHSWRNTLLMSGLLLGVLSRKICWQPEEGAVIGHERELLSSHGRFTKNQLMCVEVPIDGEDGRAHRTYLQSPFYGTGADATVRIWNVFGDPQLAKRALKAFCEHLLTSIVSDDENRIPALIIRLCGQRTKNQGFCTELHSLPLNLDLCSLRADTTVRIWNVFGILDWLNMLRKHFVSHLLTSIVSDDETRYLLSSSDYVAKNQNRGILH</sequence>
<name>A0A5C7GPM7_9ROSI</name>
<dbReference type="SUPFAM" id="SSF82171">
    <property type="entry name" value="DPP6 N-terminal domain-like"/>
    <property type="match status" value="1"/>
</dbReference>
<dbReference type="GO" id="GO:1905786">
    <property type="term" value="P:positive regulation of anaphase-promoting complex-dependent catabolic process"/>
    <property type="evidence" value="ECO:0007669"/>
    <property type="project" value="TreeGrafter"/>
</dbReference>
<keyword evidence="2" id="KW-0132">Cell division</keyword>
<dbReference type="InterPro" id="IPR015943">
    <property type="entry name" value="WD40/YVTN_repeat-like_dom_sf"/>
</dbReference>
<keyword evidence="1 7" id="KW-0853">WD repeat</keyword>
<dbReference type="AlphaFoldDB" id="A0A5C7GPM7"/>
<dbReference type="UniPathway" id="UPA00143"/>
<dbReference type="Pfam" id="PF00400">
    <property type="entry name" value="WD40"/>
    <property type="match status" value="1"/>
</dbReference>
<protein>
    <submittedName>
        <fullName evidence="8">Uncharacterized protein</fullName>
    </submittedName>
</protein>
<dbReference type="PROSITE" id="PS50294">
    <property type="entry name" value="WD_REPEATS_REGION"/>
    <property type="match status" value="1"/>
</dbReference>
<keyword evidence="3" id="KW-0677">Repeat</keyword>
<evidence type="ECO:0000313" key="9">
    <source>
        <dbReference type="Proteomes" id="UP000323000"/>
    </source>
</evidence>
<evidence type="ECO:0000256" key="4">
    <source>
        <dbReference type="ARBA" id="ARBA00022776"/>
    </source>
</evidence>
<evidence type="ECO:0000256" key="6">
    <source>
        <dbReference type="ARBA" id="ARBA00023425"/>
    </source>
</evidence>
<dbReference type="GO" id="GO:0031145">
    <property type="term" value="P:anaphase-promoting complex-dependent catabolic process"/>
    <property type="evidence" value="ECO:0007669"/>
    <property type="project" value="TreeGrafter"/>
</dbReference>
<dbReference type="GO" id="GO:0010997">
    <property type="term" value="F:anaphase-promoting complex binding"/>
    <property type="evidence" value="ECO:0007669"/>
    <property type="project" value="InterPro"/>
</dbReference>
<evidence type="ECO:0000256" key="2">
    <source>
        <dbReference type="ARBA" id="ARBA00022618"/>
    </source>
</evidence>
<accession>A0A5C7GPM7</accession>